<protein>
    <submittedName>
        <fullName evidence="2">Uncharacterized protein</fullName>
    </submittedName>
</protein>
<reference evidence="2" key="2">
    <citation type="journal article" date="2015" name="Data Brief">
        <title>Shoot transcriptome of the giant reed, Arundo donax.</title>
        <authorList>
            <person name="Barrero R.A."/>
            <person name="Guerrero F.D."/>
            <person name="Moolhuijzen P."/>
            <person name="Goolsby J.A."/>
            <person name="Tidwell J."/>
            <person name="Bellgard S.E."/>
            <person name="Bellgard M.I."/>
        </authorList>
    </citation>
    <scope>NUCLEOTIDE SEQUENCE</scope>
    <source>
        <tissue evidence="2">Shoot tissue taken approximately 20 cm above the soil surface</tissue>
    </source>
</reference>
<dbReference type="AlphaFoldDB" id="A0A0A9DEU2"/>
<evidence type="ECO:0000313" key="2">
    <source>
        <dbReference type="EMBL" id="JAD85193.1"/>
    </source>
</evidence>
<accession>A0A0A9DEU2</accession>
<feature type="transmembrane region" description="Helical" evidence="1">
    <location>
        <begin position="46"/>
        <end position="63"/>
    </location>
</feature>
<keyword evidence="1" id="KW-0812">Transmembrane</keyword>
<feature type="transmembrane region" description="Helical" evidence="1">
    <location>
        <begin position="12"/>
        <end position="34"/>
    </location>
</feature>
<reference evidence="2" key="1">
    <citation type="submission" date="2014-09" db="EMBL/GenBank/DDBJ databases">
        <authorList>
            <person name="Magalhaes I.L.F."/>
            <person name="Oliveira U."/>
            <person name="Santos F.R."/>
            <person name="Vidigal T.H.D.A."/>
            <person name="Brescovit A.D."/>
            <person name="Santos A.J."/>
        </authorList>
    </citation>
    <scope>NUCLEOTIDE SEQUENCE</scope>
    <source>
        <tissue evidence="2">Shoot tissue taken approximately 20 cm above the soil surface</tissue>
    </source>
</reference>
<name>A0A0A9DEU2_ARUDO</name>
<dbReference type="EMBL" id="GBRH01212702">
    <property type="protein sequence ID" value="JAD85193.1"/>
    <property type="molecule type" value="Transcribed_RNA"/>
</dbReference>
<evidence type="ECO:0000256" key="1">
    <source>
        <dbReference type="SAM" id="Phobius"/>
    </source>
</evidence>
<sequence>MLLIFWQKHGGWTLLAAVGPFSLLWLAGTFWGLLDSLFLWSARSMAVWYSRYFLIFLVASWRLDFGCNWFFSGIDLSCCSS</sequence>
<organism evidence="2">
    <name type="scientific">Arundo donax</name>
    <name type="common">Giant reed</name>
    <name type="synonym">Donax arundinaceus</name>
    <dbReference type="NCBI Taxonomy" id="35708"/>
    <lineage>
        <taxon>Eukaryota</taxon>
        <taxon>Viridiplantae</taxon>
        <taxon>Streptophyta</taxon>
        <taxon>Embryophyta</taxon>
        <taxon>Tracheophyta</taxon>
        <taxon>Spermatophyta</taxon>
        <taxon>Magnoliopsida</taxon>
        <taxon>Liliopsida</taxon>
        <taxon>Poales</taxon>
        <taxon>Poaceae</taxon>
        <taxon>PACMAD clade</taxon>
        <taxon>Arundinoideae</taxon>
        <taxon>Arundineae</taxon>
        <taxon>Arundo</taxon>
    </lineage>
</organism>
<keyword evidence="1" id="KW-0472">Membrane</keyword>
<proteinExistence type="predicted"/>
<keyword evidence="1" id="KW-1133">Transmembrane helix</keyword>